<dbReference type="InterPro" id="IPR036412">
    <property type="entry name" value="HAD-like_sf"/>
</dbReference>
<keyword evidence="2" id="KW-1185">Reference proteome</keyword>
<dbReference type="PROSITE" id="PS01228">
    <property type="entry name" value="COF_1"/>
    <property type="match status" value="1"/>
</dbReference>
<dbReference type="PANTHER" id="PTHR10000:SF8">
    <property type="entry name" value="HAD SUPERFAMILY HYDROLASE-LIKE, TYPE 3"/>
    <property type="match status" value="1"/>
</dbReference>
<protein>
    <submittedName>
        <fullName evidence="1">HAD family phosphatase</fullName>
    </submittedName>
</protein>
<dbReference type="AlphaFoldDB" id="A0A7G9GY54"/>
<dbReference type="InterPro" id="IPR023214">
    <property type="entry name" value="HAD_sf"/>
</dbReference>
<dbReference type="KEGG" id="fho:H9Q81_02535"/>
<dbReference type="SUPFAM" id="SSF56784">
    <property type="entry name" value="HAD-like"/>
    <property type="match status" value="1"/>
</dbReference>
<evidence type="ECO:0000313" key="1">
    <source>
        <dbReference type="EMBL" id="QNM15736.1"/>
    </source>
</evidence>
<dbReference type="NCBIfam" id="TIGR00099">
    <property type="entry name" value="Cof-subfamily"/>
    <property type="match status" value="1"/>
</dbReference>
<dbReference type="InterPro" id="IPR006379">
    <property type="entry name" value="HAD-SF_hydro_IIB"/>
</dbReference>
<dbReference type="SFLD" id="SFLDS00003">
    <property type="entry name" value="Haloacid_Dehalogenase"/>
    <property type="match status" value="1"/>
</dbReference>
<sequence>MRIKAVALDLDGTLLTEDKKITEISKQILKDLERKGIKIYLVTGRTYVSAKPFADELGLNSVIITYNGAKVVDYKDDKVLYEEPLEEKYTKQIIEMAKNKNIHINLYQDNKWYVENTDNEEAIHYANYTGLTPIKKDFESFDDYGMTKITIQNMENSDVFNSLCKEIQDILGTKIYTAKSQDYLFEILNKNVNKGIVLKRILKSEGINLNECVAFGDALNDLEMLTEVGYGVAMGNSPLILKKKVRYVTDTNENNGVAKFLKKYFFDMDSTINW</sequence>
<dbReference type="CDD" id="cd07516">
    <property type="entry name" value="HAD_Pase"/>
    <property type="match status" value="1"/>
</dbReference>
<dbReference type="Gene3D" id="3.40.50.1000">
    <property type="entry name" value="HAD superfamily/HAD-like"/>
    <property type="match status" value="1"/>
</dbReference>
<dbReference type="Proteomes" id="UP000515913">
    <property type="component" value="Chromosome"/>
</dbReference>
<accession>A0A7G9GY54</accession>
<dbReference type="NCBIfam" id="TIGR01484">
    <property type="entry name" value="HAD-SF-IIB"/>
    <property type="match status" value="1"/>
</dbReference>
<dbReference type="Pfam" id="PF08282">
    <property type="entry name" value="Hydrolase_3"/>
    <property type="match status" value="1"/>
</dbReference>
<evidence type="ECO:0000313" key="2">
    <source>
        <dbReference type="Proteomes" id="UP000515913"/>
    </source>
</evidence>
<dbReference type="InterPro" id="IPR000150">
    <property type="entry name" value="Cof"/>
</dbReference>
<dbReference type="PANTHER" id="PTHR10000">
    <property type="entry name" value="PHOSPHOSERINE PHOSPHATASE"/>
    <property type="match status" value="1"/>
</dbReference>
<dbReference type="SFLD" id="SFLDG01140">
    <property type="entry name" value="C2.B:_Phosphomannomutase_and_P"/>
    <property type="match status" value="1"/>
</dbReference>
<dbReference type="SFLD" id="SFLDG01144">
    <property type="entry name" value="C2.B.4:_PGP_Like"/>
    <property type="match status" value="1"/>
</dbReference>
<dbReference type="Gene3D" id="3.30.1240.10">
    <property type="match status" value="1"/>
</dbReference>
<dbReference type="PROSITE" id="PS01229">
    <property type="entry name" value="COF_2"/>
    <property type="match status" value="1"/>
</dbReference>
<name>A0A7G9GY54_9FUSO</name>
<dbReference type="GO" id="GO:0016791">
    <property type="term" value="F:phosphatase activity"/>
    <property type="evidence" value="ECO:0007669"/>
    <property type="project" value="TreeGrafter"/>
</dbReference>
<dbReference type="GO" id="GO:0005829">
    <property type="term" value="C:cytosol"/>
    <property type="evidence" value="ECO:0007669"/>
    <property type="project" value="TreeGrafter"/>
</dbReference>
<reference evidence="1 2" key="1">
    <citation type="submission" date="2020-08" db="EMBL/GenBank/DDBJ databases">
        <authorList>
            <person name="Liu C."/>
            <person name="Sun Q."/>
        </authorList>
    </citation>
    <scope>NUCLEOTIDE SEQUENCE [LARGE SCALE GENOMIC DNA]</scope>
    <source>
        <strain evidence="1 2">NSJ-57</strain>
    </source>
</reference>
<organism evidence="1 2">
    <name type="scientific">Fusobacterium hominis</name>
    <dbReference type="NCBI Taxonomy" id="2764326"/>
    <lineage>
        <taxon>Bacteria</taxon>
        <taxon>Fusobacteriati</taxon>
        <taxon>Fusobacteriota</taxon>
        <taxon>Fusobacteriia</taxon>
        <taxon>Fusobacteriales</taxon>
        <taxon>Fusobacteriaceae</taxon>
        <taxon>Fusobacterium</taxon>
    </lineage>
</organism>
<dbReference type="EMBL" id="CP060637">
    <property type="protein sequence ID" value="QNM15736.1"/>
    <property type="molecule type" value="Genomic_DNA"/>
</dbReference>
<dbReference type="GO" id="GO:0000287">
    <property type="term" value="F:magnesium ion binding"/>
    <property type="evidence" value="ECO:0007669"/>
    <property type="project" value="TreeGrafter"/>
</dbReference>
<dbReference type="RefSeq" id="WP_101474950.1">
    <property type="nucleotide sequence ID" value="NZ_CP060637.1"/>
</dbReference>
<proteinExistence type="predicted"/>
<gene>
    <name evidence="1" type="ORF">H9Q81_02535</name>
</gene>